<dbReference type="PROSITE" id="PS51456">
    <property type="entry name" value="MYOSIN_MOTOR"/>
    <property type="match status" value="1"/>
</dbReference>
<keyword evidence="5 9" id="KW-0067">ATP-binding</keyword>
<evidence type="ECO:0000259" key="14">
    <source>
        <dbReference type="PROSITE" id="PS50200"/>
    </source>
</evidence>
<dbReference type="PANTHER" id="PTHR46049:SF2">
    <property type="entry name" value="UNCONVENTIONAL MYOSIN-X"/>
    <property type="match status" value="1"/>
</dbReference>
<dbReference type="InterPro" id="IPR040640">
    <property type="entry name" value="MyoX_N_SH3"/>
</dbReference>
<dbReference type="FunCoup" id="H3CRE0">
    <property type="interactions" value="216"/>
</dbReference>
<evidence type="ECO:0000259" key="16">
    <source>
        <dbReference type="PROSITE" id="PS51456"/>
    </source>
</evidence>
<dbReference type="Gene3D" id="1.20.5.170">
    <property type="match status" value="1"/>
</dbReference>
<dbReference type="SMART" id="SM00015">
    <property type="entry name" value="IQ"/>
    <property type="match status" value="3"/>
</dbReference>
<dbReference type="Pfam" id="PF18597">
    <property type="entry name" value="SH3_19"/>
    <property type="match status" value="1"/>
</dbReference>
<dbReference type="GO" id="GO:0007165">
    <property type="term" value="P:signal transduction"/>
    <property type="evidence" value="ECO:0007669"/>
    <property type="project" value="InterPro"/>
</dbReference>
<dbReference type="SMART" id="SM00242">
    <property type="entry name" value="MYSc"/>
    <property type="match status" value="1"/>
</dbReference>
<dbReference type="InParanoid" id="H3CRE0"/>
<dbReference type="PROSITE" id="PS50200">
    <property type="entry name" value="RA"/>
    <property type="match status" value="1"/>
</dbReference>
<feature type="binding site" evidence="9">
    <location>
        <begin position="168"/>
        <end position="175"/>
    </location>
    <ligand>
        <name>ATP</name>
        <dbReference type="ChEBI" id="CHEBI:30616"/>
    </ligand>
</feature>
<evidence type="ECO:0000256" key="2">
    <source>
        <dbReference type="ARBA" id="ARBA00008314"/>
    </source>
</evidence>
<dbReference type="Pfam" id="PF00373">
    <property type="entry name" value="FERM_M"/>
    <property type="match status" value="1"/>
</dbReference>
<dbReference type="SUPFAM" id="SSF52540">
    <property type="entry name" value="P-loop containing nucleoside triphosphate hydrolases"/>
    <property type="match status" value="1"/>
</dbReference>
<dbReference type="CDD" id="cd13296">
    <property type="entry name" value="PH2_MyoX"/>
    <property type="match status" value="1"/>
</dbReference>
<dbReference type="OMA" id="HSEWQLG"/>
<evidence type="ECO:0000256" key="1">
    <source>
        <dbReference type="ARBA" id="ARBA00004496"/>
    </source>
</evidence>
<dbReference type="GeneTree" id="ENSGT00940000155469"/>
<dbReference type="Gene3D" id="2.30.29.30">
    <property type="entry name" value="Pleckstrin-homology domain (PH domain)/Phosphotyrosine-binding domain (PTB)"/>
    <property type="match status" value="4"/>
</dbReference>
<dbReference type="InterPro" id="IPR000299">
    <property type="entry name" value="FERM_domain"/>
</dbReference>
<name>H3CRE0_TETNG</name>
<dbReference type="GO" id="GO:0060002">
    <property type="term" value="F:plus-end directed microfilament motor activity"/>
    <property type="evidence" value="ECO:0007669"/>
    <property type="project" value="TreeGrafter"/>
</dbReference>
<dbReference type="GO" id="GO:0016459">
    <property type="term" value="C:myosin complex"/>
    <property type="evidence" value="ECO:0007669"/>
    <property type="project" value="UniProtKB-KW"/>
</dbReference>
<dbReference type="SUPFAM" id="SSF47031">
    <property type="entry name" value="Second domain of FERM"/>
    <property type="match status" value="1"/>
</dbReference>
<comment type="subcellular location">
    <subcellularLocation>
        <location evidence="1">Cytoplasm</location>
    </subcellularLocation>
</comment>
<evidence type="ECO:0000259" key="12">
    <source>
        <dbReference type="PROSITE" id="PS50003"/>
    </source>
</evidence>
<feature type="compositionally biased region" description="Acidic residues" evidence="11">
    <location>
        <begin position="977"/>
        <end position="989"/>
    </location>
</feature>
<dbReference type="CDD" id="cd14473">
    <property type="entry name" value="FERM_B-lobe"/>
    <property type="match status" value="1"/>
</dbReference>
<evidence type="ECO:0000256" key="9">
    <source>
        <dbReference type="PROSITE-ProRule" id="PRU00782"/>
    </source>
</evidence>
<dbReference type="InterPro" id="IPR000857">
    <property type="entry name" value="MyTH4_dom"/>
</dbReference>
<evidence type="ECO:0000256" key="3">
    <source>
        <dbReference type="ARBA" id="ARBA00022490"/>
    </source>
</evidence>
<evidence type="ECO:0000256" key="5">
    <source>
        <dbReference type="ARBA" id="ARBA00022840"/>
    </source>
</evidence>
<feature type="compositionally biased region" description="Basic and acidic residues" evidence="11">
    <location>
        <begin position="963"/>
        <end position="976"/>
    </location>
</feature>
<dbReference type="Pfam" id="PF21989">
    <property type="entry name" value="RA_2"/>
    <property type="match status" value="1"/>
</dbReference>
<dbReference type="HOGENOM" id="CLU_001626_1_0_1"/>
<dbReference type="CDD" id="cd13202">
    <property type="entry name" value="FERM_C_MyoX"/>
    <property type="match status" value="1"/>
</dbReference>
<dbReference type="PRINTS" id="PR00193">
    <property type="entry name" value="MYOSINHEAVY"/>
</dbReference>
<comment type="similarity">
    <text evidence="2 9">Belongs to the TRAFAC class myosin-kinesin ATPase superfamily. Myosin family.</text>
</comment>
<dbReference type="Gene3D" id="1.10.10.820">
    <property type="match status" value="1"/>
</dbReference>
<dbReference type="FunFam" id="2.30.29.30:FF:000286">
    <property type="entry name" value="PH-protein kinase domain containing protein"/>
    <property type="match status" value="1"/>
</dbReference>
<dbReference type="InterPro" id="IPR036961">
    <property type="entry name" value="Kinesin_motor_dom_sf"/>
</dbReference>
<keyword evidence="6 9" id="KW-0518">Myosin</keyword>
<evidence type="ECO:0000259" key="13">
    <source>
        <dbReference type="PROSITE" id="PS50057"/>
    </source>
</evidence>
<keyword evidence="10" id="KW-0175">Coiled coil</keyword>
<dbReference type="PROSITE" id="PS50057">
    <property type="entry name" value="FERM_3"/>
    <property type="match status" value="1"/>
</dbReference>
<dbReference type="Gene3D" id="3.10.20.90">
    <property type="entry name" value="Phosphatidylinositol 3-kinase Catalytic Subunit, Chain A, domain 1"/>
    <property type="match status" value="1"/>
</dbReference>
<dbReference type="STRING" id="99883.ENSTNIP00000010824"/>
<reference evidence="18" key="1">
    <citation type="journal article" date="2004" name="Nature">
        <title>Genome duplication in the teleost fish Tetraodon nigroviridis reveals the early vertebrate proto-karyotype.</title>
        <authorList>
            <person name="Jaillon O."/>
            <person name="Aury J.-M."/>
            <person name="Brunet F."/>
            <person name="Petit J.-L."/>
            <person name="Stange-Thomann N."/>
            <person name="Mauceli E."/>
            <person name="Bouneau L."/>
            <person name="Fischer C."/>
            <person name="Ozouf-Costaz C."/>
            <person name="Bernot A."/>
            <person name="Nicaud S."/>
            <person name="Jaffe D."/>
            <person name="Fisher S."/>
            <person name="Lutfalla G."/>
            <person name="Dossat C."/>
            <person name="Segurens B."/>
            <person name="Dasilva C."/>
            <person name="Salanoubat M."/>
            <person name="Levy M."/>
            <person name="Boudet N."/>
            <person name="Castellano S."/>
            <person name="Anthouard V."/>
            <person name="Jubin C."/>
            <person name="Castelli V."/>
            <person name="Katinka M."/>
            <person name="Vacherie B."/>
            <person name="Biemont C."/>
            <person name="Skalli Z."/>
            <person name="Cattolico L."/>
            <person name="Poulain J."/>
            <person name="De Berardinis V."/>
            <person name="Cruaud C."/>
            <person name="Duprat S."/>
            <person name="Brottier P."/>
            <person name="Coutanceau J.-P."/>
            <person name="Gouzy J."/>
            <person name="Parra G."/>
            <person name="Lardier G."/>
            <person name="Chapple C."/>
            <person name="McKernan K.J."/>
            <person name="McEwan P."/>
            <person name="Bosak S."/>
            <person name="Kellis M."/>
            <person name="Volff J.-N."/>
            <person name="Guigo R."/>
            <person name="Zody M.C."/>
            <person name="Mesirov J."/>
            <person name="Lindblad-Toh K."/>
            <person name="Birren B."/>
            <person name="Nusbaum C."/>
            <person name="Kahn D."/>
            <person name="Robinson-Rechavi M."/>
            <person name="Laudet V."/>
            <person name="Schachter V."/>
            <person name="Quetier F."/>
            <person name="Saurin W."/>
            <person name="Scarpelli C."/>
            <person name="Wincker P."/>
            <person name="Lander E.S."/>
            <person name="Weissenbach J."/>
            <person name="Roest Crollius H."/>
        </authorList>
    </citation>
    <scope>NUCLEOTIDE SEQUENCE [LARGE SCALE GENOMIC DNA]</scope>
</reference>
<dbReference type="Proteomes" id="UP000007303">
    <property type="component" value="Unassembled WGS sequence"/>
</dbReference>
<dbReference type="CDD" id="cd17206">
    <property type="entry name" value="FERM_F1_Myosin-X"/>
    <property type="match status" value="1"/>
</dbReference>
<dbReference type="Gene3D" id="1.20.58.530">
    <property type="match status" value="1"/>
</dbReference>
<feature type="compositionally biased region" description="Acidic residues" evidence="11">
    <location>
        <begin position="1056"/>
        <end position="1075"/>
    </location>
</feature>
<feature type="region of interest" description="Disordered" evidence="11">
    <location>
        <begin position="953"/>
        <end position="1075"/>
    </location>
</feature>
<dbReference type="Gene3D" id="1.25.40.530">
    <property type="entry name" value="MyTH4 domain"/>
    <property type="match status" value="1"/>
</dbReference>
<feature type="domain" description="Myosin motor" evidence="16">
    <location>
        <begin position="74"/>
        <end position="751"/>
    </location>
</feature>
<evidence type="ECO:0000256" key="11">
    <source>
        <dbReference type="SAM" id="MobiDB-lite"/>
    </source>
</evidence>
<dbReference type="PROSITE" id="PS50096">
    <property type="entry name" value="IQ"/>
    <property type="match status" value="2"/>
</dbReference>
<dbReference type="InterPro" id="IPR000048">
    <property type="entry name" value="IQ_motif_EF-hand-BS"/>
</dbReference>
<dbReference type="Ensembl" id="ENSTNIT00000011006.1">
    <property type="protein sequence ID" value="ENSTNIP00000010824.1"/>
    <property type="gene ID" value="ENSTNIG00000008002.1"/>
</dbReference>
<reference evidence="17" key="2">
    <citation type="submission" date="2025-08" db="UniProtKB">
        <authorList>
            <consortium name="Ensembl"/>
        </authorList>
    </citation>
    <scope>IDENTIFICATION</scope>
</reference>
<feature type="domain" description="Ras-associating" evidence="14">
    <location>
        <begin position="1674"/>
        <end position="1726"/>
    </location>
</feature>
<dbReference type="InterPro" id="IPR019748">
    <property type="entry name" value="FERM_central"/>
</dbReference>
<sequence>SRRAAGAAGPEMDNFFSEGERVWLREDKQCLPSTVSSCSGGVVVFATDYGQVYTYKQNALTRQKVQPMRLSSGGGVEDMAALEDLHDGAILHNLFLRYQQGHIYTYIGSILAAVNPYQLIPALYDRQAVARYSRHHLGQIPPHIFAVANECYRSLWRRLQSQCVLISGESGAGKTESTKLILRFLSCMSQSSLEASCALRSSHVEEALLDSSPIMEAFGNARTVHNNNSSRFGKFVQLHFGRRGNIQGGRILDCILVTNRVVRQNPGERNYHIFYALLAGTNSQQRAEALALAPPHSFHYLRESGCVPEQTTNDRSTFHDVLKSMRTLQLTEEKIGQVLRLLAGVLHTGNVEFMTAGGAQVSSKSALSRTADLLGLDADQLAEVLTHRSMILRGEEISTPLTVEQALDSRDSMAMALYSRCFNWIVSRINARIRGSEDFKSISILDIFGFENFEVNRFEQFNINYANEKLQEYFNKHIFSLEQLEYNKEGLVWVDMDWMDNGECLDLIEKKLGLLALLNEESHFPKATDDTLLEKLHGQHSKNPFYVKPRVAVHYFGVRHYAGEVVYDVRGMLQKNRDPFRDDVLNLLKESRLDFVYDLFEHLHSRSHREALKSSSKHRRPTVVSQFKDSLHALMATLSTADPFFIRCIKPNAHKMPDQFDPTLVLNQLRYSGMLETVKIRSRGFPVRRPFQDFCCRYRVLMQEQLVPGDPRRSCLQLLRLHDDSGAEWQLGKTKVFLRESLERRLEQLRDLEVLKAAVIIQAHLLGYMARKRFRKVLRCVVVIQKNLRALYWRRRFLLLRWAALTFQKRARGQIARRAYGRLKERRRKLEAERSAQVLHLCPRAEEARRQEAPRRSEEAESVSQLAVEELEEARRSQEATKVEEILRLEREIQALQRQKEQQELSLTQASLRRLHLLRDQELRRLEDEACRAAQNFLDSLNFHEIDECVRNIESSLGGGGGEAEKEFGRRRSSREEEVDEGFGADEEAFKDSPNPSEHGHSDGQRTSGIRSSDDSSEEDPYANEAAPPPPLHQPLPPVPADSAYCCPPTSPEAPADPEVELIPPDEDSDYDQDDYDEGAIATFSAGRDLWSPDHGGSVSTYASSGTYRFGSEGVQSSFEDSEDDLDRLDTDDELSYRRDSVYSCVSLPYFHSFLHIKGGLMNTWKRRWCVLKDETFLWFRAKQEALKQGWLLKKGGGSSTLSRRNWKRRWFVLRQSRLMYFENDGEEKMKGVLDVHAARDIVDATGRENGLDIVMPDRTYHLIAESAEDASQWFSVLSQVHGSTEQEIREMSDEQANPQNAVGTLDVGLIDSVCASDNPERPNSFVMITANRVLQCNADTPEEMHHWITLLQRSKGDARVDGQEFLIRGWLHKEMKSSSRGSLKLKKRWFLLTHSSLDYYRSAERHALKLGTLVLNSLCSVVQPDDKTFQETGYWTVVVHGRRHSYRLYWKLLKEAARWADAIQNVIDGKAPIDTPTQQLIQDVKENCLNLEVVEQIYRRNPILRHSHHPLHSPLLPLPYGDIHLPVPGTRSYSTLHLEALKVFSSLQHLEGVADPVPLIQGILQTGQELRPLRDELYCQLIKQTTRPPQPGGSGNLWKILACMSCTFIPTRSILTYLRFHLKRTRELWPGSEMDQYAAFALEALRRTRARENVPSQEEIRAILARQDMSTTVYCHGGGSCKITINSHTTAGEVVEKLIRGLAMEDSRNMFALFEHNHSSEKAIESRAVVADVLAKFERLSASADEHNTGWKFYFKLYCFLDTDSVPRDSVEFAFMFEQAHEAVIRGQYPAPEETLQFLAALRLQYLSGDHGPAPALPEMSQVFPMTRLRARVQNSAKSFAPGAAGSLAERSGASEKKRSSFLEGTLRRSFRSGSLSRQKLEEENSLEAWLREEAAALRTSVLDKWRKLQGMSQEQAMVKYMALVREWQGYGSTLFNVESADGAFPWELWLGISRQAVSVYKRGEAWPLEVFPYEQILSFGAPLPNAYKIVVEGRDLLFQTQMVMDIAKLMKAYISMIVKKRCSNSQSVSSHGGAW</sequence>
<evidence type="ECO:0000256" key="4">
    <source>
        <dbReference type="ARBA" id="ARBA00022741"/>
    </source>
</evidence>
<keyword evidence="4 9" id="KW-0547">Nucleotide-binding</keyword>
<dbReference type="PANTHER" id="PTHR46049">
    <property type="entry name" value="AGAP003327-PA"/>
    <property type="match status" value="1"/>
</dbReference>
<dbReference type="SMART" id="SM00295">
    <property type="entry name" value="B41"/>
    <property type="match status" value="1"/>
</dbReference>
<dbReference type="GO" id="GO:0005737">
    <property type="term" value="C:cytoplasm"/>
    <property type="evidence" value="ECO:0007669"/>
    <property type="project" value="UniProtKB-SubCell"/>
</dbReference>
<reference evidence="17" key="3">
    <citation type="submission" date="2025-09" db="UniProtKB">
        <authorList>
            <consortium name="Ensembl"/>
        </authorList>
    </citation>
    <scope>IDENTIFICATION</scope>
</reference>
<dbReference type="Pfam" id="PF00169">
    <property type="entry name" value="PH"/>
    <property type="match status" value="1"/>
</dbReference>
<accession>H3CRE0</accession>
<dbReference type="Gene3D" id="3.40.850.10">
    <property type="entry name" value="Kinesin motor domain"/>
    <property type="match status" value="1"/>
</dbReference>
<dbReference type="Pfam" id="PF00784">
    <property type="entry name" value="MyTH4"/>
    <property type="match status" value="1"/>
</dbReference>
<dbReference type="InterPro" id="IPR011993">
    <property type="entry name" value="PH-like_dom_sf"/>
</dbReference>
<dbReference type="InterPro" id="IPR038185">
    <property type="entry name" value="MyTH4_dom_sf"/>
</dbReference>
<dbReference type="GO" id="GO:0030175">
    <property type="term" value="C:filopodium"/>
    <property type="evidence" value="ECO:0007669"/>
    <property type="project" value="TreeGrafter"/>
</dbReference>
<feature type="domain" description="FERM" evidence="13">
    <location>
        <begin position="1670"/>
        <end position="2023"/>
    </location>
</feature>
<evidence type="ECO:0000256" key="6">
    <source>
        <dbReference type="ARBA" id="ARBA00023123"/>
    </source>
</evidence>
<dbReference type="SMART" id="SM00139">
    <property type="entry name" value="MyTH4"/>
    <property type="match status" value="1"/>
</dbReference>
<dbReference type="InterPro" id="IPR019749">
    <property type="entry name" value="Band_41_domain"/>
</dbReference>
<dbReference type="Gene3D" id="1.20.80.10">
    <property type="match status" value="1"/>
</dbReference>
<keyword evidence="3" id="KW-0963">Cytoplasm</keyword>
<dbReference type="SUPFAM" id="SSF50729">
    <property type="entry name" value="PH domain-like"/>
    <property type="match status" value="4"/>
</dbReference>
<evidence type="ECO:0000256" key="10">
    <source>
        <dbReference type="SAM" id="Coils"/>
    </source>
</evidence>
<feature type="compositionally biased region" description="Pro residues" evidence="11">
    <location>
        <begin position="1027"/>
        <end position="1040"/>
    </location>
</feature>
<feature type="region of interest" description="Actin-binding" evidence="9">
    <location>
        <begin position="631"/>
        <end position="653"/>
    </location>
</feature>
<dbReference type="InterPro" id="IPR035963">
    <property type="entry name" value="FERM_2"/>
</dbReference>
<dbReference type="Gene3D" id="1.20.120.720">
    <property type="entry name" value="Myosin VI head, motor domain, U50 subdomain"/>
    <property type="match status" value="1"/>
</dbReference>
<dbReference type="FunFam" id="3.40.850.10:FF:000008">
    <property type="entry name" value="Putative unconventional myosin-IXa"/>
    <property type="match status" value="1"/>
</dbReference>
<dbReference type="InterPro" id="IPR001609">
    <property type="entry name" value="Myosin_head_motor_dom-like"/>
</dbReference>
<evidence type="ECO:0000313" key="17">
    <source>
        <dbReference type="Ensembl" id="ENSTNIP00000010824.1"/>
    </source>
</evidence>
<dbReference type="Pfam" id="PF00063">
    <property type="entry name" value="Myosin_head"/>
    <property type="match status" value="1"/>
</dbReference>
<feature type="domain" description="MyTH4" evidence="15">
    <location>
        <begin position="1507"/>
        <end position="1665"/>
    </location>
</feature>
<feature type="domain" description="PH" evidence="12">
    <location>
        <begin position="1365"/>
        <end position="1469"/>
    </location>
</feature>
<dbReference type="GO" id="GO:0051489">
    <property type="term" value="P:regulation of filopodium assembly"/>
    <property type="evidence" value="ECO:0007669"/>
    <property type="project" value="TreeGrafter"/>
</dbReference>
<dbReference type="SMART" id="SM00233">
    <property type="entry name" value="PH"/>
    <property type="match status" value="2"/>
</dbReference>
<dbReference type="Gene3D" id="1.20.5.4820">
    <property type="match status" value="1"/>
</dbReference>
<dbReference type="InterPro" id="IPR014352">
    <property type="entry name" value="FERM/acyl-CoA-bd_prot_sf"/>
</dbReference>
<dbReference type="GO" id="GO:0051015">
    <property type="term" value="F:actin filament binding"/>
    <property type="evidence" value="ECO:0007669"/>
    <property type="project" value="TreeGrafter"/>
</dbReference>
<dbReference type="InterPro" id="IPR000159">
    <property type="entry name" value="RA_dom"/>
</dbReference>
<evidence type="ECO:0000259" key="15">
    <source>
        <dbReference type="PROSITE" id="PS51016"/>
    </source>
</evidence>
<keyword evidence="8 9" id="KW-0009">Actin-binding</keyword>
<dbReference type="PROSITE" id="PS51016">
    <property type="entry name" value="MYTH4"/>
    <property type="match status" value="1"/>
</dbReference>
<evidence type="ECO:0000313" key="18">
    <source>
        <dbReference type="Proteomes" id="UP000007303"/>
    </source>
</evidence>
<proteinExistence type="inferred from homology"/>
<dbReference type="InterPro" id="IPR001849">
    <property type="entry name" value="PH_domain"/>
</dbReference>
<dbReference type="FunFam" id="1.25.40.530:FF:000001">
    <property type="entry name" value="Pleckstrin homology domain-containing family H member 2"/>
    <property type="match status" value="1"/>
</dbReference>
<dbReference type="CDD" id="cd13297">
    <property type="entry name" value="PH3_MyoX-like"/>
    <property type="match status" value="1"/>
</dbReference>
<dbReference type="InterPro" id="IPR027417">
    <property type="entry name" value="P-loop_NTPase"/>
</dbReference>
<dbReference type="GO" id="GO:0005524">
    <property type="term" value="F:ATP binding"/>
    <property type="evidence" value="ECO:0007669"/>
    <property type="project" value="UniProtKB-UniRule"/>
</dbReference>
<dbReference type="InterPro" id="IPR051724">
    <property type="entry name" value="Actin_motor_Myosin"/>
</dbReference>
<dbReference type="Pfam" id="PF00612">
    <property type="entry name" value="IQ"/>
    <property type="match status" value="1"/>
</dbReference>
<evidence type="ECO:0000256" key="8">
    <source>
        <dbReference type="ARBA" id="ARBA00023203"/>
    </source>
</evidence>
<evidence type="ECO:0000256" key="7">
    <source>
        <dbReference type="ARBA" id="ARBA00023175"/>
    </source>
</evidence>
<keyword evidence="7 9" id="KW-0505">Motor protein</keyword>
<organism evidence="17 18">
    <name type="scientific">Tetraodon nigroviridis</name>
    <name type="common">Spotted green pufferfish</name>
    <name type="synonym">Chelonodon nigroviridis</name>
    <dbReference type="NCBI Taxonomy" id="99883"/>
    <lineage>
        <taxon>Eukaryota</taxon>
        <taxon>Metazoa</taxon>
        <taxon>Chordata</taxon>
        <taxon>Craniata</taxon>
        <taxon>Vertebrata</taxon>
        <taxon>Euteleostomi</taxon>
        <taxon>Actinopterygii</taxon>
        <taxon>Neopterygii</taxon>
        <taxon>Teleostei</taxon>
        <taxon>Neoteleostei</taxon>
        <taxon>Acanthomorphata</taxon>
        <taxon>Eupercaria</taxon>
        <taxon>Tetraodontiformes</taxon>
        <taxon>Tetradontoidea</taxon>
        <taxon>Tetraodontidae</taxon>
        <taxon>Tetraodon</taxon>
    </lineage>
</organism>
<dbReference type="GO" id="GO:0008360">
    <property type="term" value="P:regulation of cell shape"/>
    <property type="evidence" value="ECO:0007669"/>
    <property type="project" value="TreeGrafter"/>
</dbReference>
<dbReference type="FunFam" id="1.10.10.820:FF:000001">
    <property type="entry name" value="Myosin heavy chain"/>
    <property type="match status" value="1"/>
</dbReference>
<keyword evidence="18" id="KW-1185">Reference proteome</keyword>
<protein>
    <submittedName>
        <fullName evidence="17">Myosin X</fullName>
    </submittedName>
</protein>
<feature type="coiled-coil region" evidence="10">
    <location>
        <begin position="879"/>
        <end position="913"/>
    </location>
</feature>
<dbReference type="PROSITE" id="PS50003">
    <property type="entry name" value="PH_DOMAIN"/>
    <property type="match status" value="2"/>
</dbReference>
<dbReference type="InterPro" id="IPR041797">
    <property type="entry name" value="MyoX_FERM_C"/>
</dbReference>
<dbReference type="InterPro" id="IPR031971">
    <property type="entry name" value="MYO10_CC"/>
</dbReference>
<feature type="domain" description="PH" evidence="12">
    <location>
        <begin position="1185"/>
        <end position="1283"/>
    </location>
</feature>
<dbReference type="Pfam" id="PF16735">
    <property type="entry name" value="MYO10_CC"/>
    <property type="match status" value="1"/>
</dbReference>
<dbReference type="GO" id="GO:0005547">
    <property type="term" value="F:phosphatidylinositol-3,4,5-trisphosphate binding"/>
    <property type="evidence" value="ECO:0007669"/>
    <property type="project" value="TreeGrafter"/>
</dbReference>
<dbReference type="CDD" id="cd23767">
    <property type="entry name" value="IQCD"/>
    <property type="match status" value="1"/>
</dbReference>
<dbReference type="GO" id="GO:0030705">
    <property type="term" value="P:cytoskeleton-dependent intracellular transport"/>
    <property type="evidence" value="ECO:0007669"/>
    <property type="project" value="TreeGrafter"/>
</dbReference>